<evidence type="ECO:0000313" key="1">
    <source>
        <dbReference type="EMBL" id="KKM16913.1"/>
    </source>
</evidence>
<comment type="caution">
    <text evidence="1">The sequence shown here is derived from an EMBL/GenBank/DDBJ whole genome shotgun (WGS) entry which is preliminary data.</text>
</comment>
<accession>A0A0F9K476</accession>
<dbReference type="AlphaFoldDB" id="A0A0F9K476"/>
<protein>
    <submittedName>
        <fullName evidence="1">Uncharacterized protein</fullName>
    </submittedName>
</protein>
<sequence>MIDEPDSLSERVCIVLNAITRAGQCAICHKTEPLMHMEGCVLGQWVRARNVEHAREWVERQRHFALERETQADGAFVIPGKGL</sequence>
<organism evidence="1">
    <name type="scientific">marine sediment metagenome</name>
    <dbReference type="NCBI Taxonomy" id="412755"/>
    <lineage>
        <taxon>unclassified sequences</taxon>
        <taxon>metagenomes</taxon>
        <taxon>ecological metagenomes</taxon>
    </lineage>
</organism>
<gene>
    <name evidence="1" type="ORF">LCGC14_1681040</name>
</gene>
<name>A0A0F9K476_9ZZZZ</name>
<proteinExistence type="predicted"/>
<reference evidence="1" key="1">
    <citation type="journal article" date="2015" name="Nature">
        <title>Complex archaea that bridge the gap between prokaryotes and eukaryotes.</title>
        <authorList>
            <person name="Spang A."/>
            <person name="Saw J.H."/>
            <person name="Jorgensen S.L."/>
            <person name="Zaremba-Niedzwiedzka K."/>
            <person name="Martijn J."/>
            <person name="Lind A.E."/>
            <person name="van Eijk R."/>
            <person name="Schleper C."/>
            <person name="Guy L."/>
            <person name="Ettema T.J."/>
        </authorList>
    </citation>
    <scope>NUCLEOTIDE SEQUENCE</scope>
</reference>
<dbReference type="EMBL" id="LAZR01014568">
    <property type="protein sequence ID" value="KKM16913.1"/>
    <property type="molecule type" value="Genomic_DNA"/>
</dbReference>